<evidence type="ECO:0000256" key="3">
    <source>
        <dbReference type="PROSITE-ProRule" id="PRU01091"/>
    </source>
</evidence>
<dbReference type="InterPro" id="IPR011659">
    <property type="entry name" value="WD40"/>
</dbReference>
<feature type="DNA-binding region" description="OmpR/PhoB-type" evidence="3">
    <location>
        <begin position="4"/>
        <end position="101"/>
    </location>
</feature>
<name>A0ABY7VIH1_9GAMM</name>
<evidence type="ECO:0000256" key="1">
    <source>
        <dbReference type="ARBA" id="ARBA00009820"/>
    </source>
</evidence>
<feature type="transmembrane region" description="Helical" evidence="4">
    <location>
        <begin position="125"/>
        <end position="144"/>
    </location>
</feature>
<accession>A0ABY7VIH1</accession>
<dbReference type="PROSITE" id="PS51755">
    <property type="entry name" value="OMPR_PHOB"/>
    <property type="match status" value="1"/>
</dbReference>
<dbReference type="RefSeq" id="WP_274053676.1">
    <property type="nucleotide sequence ID" value="NZ_CP059693.1"/>
</dbReference>
<reference evidence="6 7" key="1">
    <citation type="journal article" date="2022" name="Mar. Drugs">
        <title>Bioassay-Guided Fractionation Leads to the Detection of Cholic Acid Generated by the Rare Thalassomonas sp.</title>
        <authorList>
            <person name="Pheiffer F."/>
            <person name="Schneider Y.K."/>
            <person name="Hansen E.H."/>
            <person name="Andersen J.H."/>
            <person name="Isaksson J."/>
            <person name="Busche T."/>
            <person name="R C."/>
            <person name="Kalinowski J."/>
            <person name="Zyl L.V."/>
            <person name="Trindade M."/>
        </authorList>
    </citation>
    <scope>NUCLEOTIDE SEQUENCE [LARGE SCALE GENOMIC DNA]</scope>
    <source>
        <strain evidence="6 7">A5K-61T</strain>
    </source>
</reference>
<evidence type="ECO:0000313" key="6">
    <source>
        <dbReference type="EMBL" id="WDE13323.1"/>
    </source>
</evidence>
<dbReference type="Proteomes" id="UP001215231">
    <property type="component" value="Chromosome"/>
</dbReference>
<feature type="domain" description="OmpR/PhoB-type" evidence="5">
    <location>
        <begin position="4"/>
        <end position="101"/>
    </location>
</feature>
<keyword evidence="4" id="KW-0812">Transmembrane</keyword>
<dbReference type="InterPro" id="IPR036388">
    <property type="entry name" value="WH-like_DNA-bd_sf"/>
</dbReference>
<keyword evidence="4" id="KW-0472">Membrane</keyword>
<sequence>MDKSKLIKLNQWTLDPVNNTLIDPDNNKTIIEAKYAVLLEYLAKNADTLVTREQLIQDVWQDRHVEYRTVNSAISRLRKILGGERDDFIKTHPKLGYSLNCRVEFLGKTAPTKKKRATGLKTAKYALYSLIICFVFLSTFWLWFNSFEQEKVPLNQTPPPILTEKDVPVEPLTYMNGWEMAPNLSHEKSLLAYSYQRNRKLLSQLIIKNLKSKKTVVVEPNAETVSPFWSPKSNELFYKSLSKNKCYIKKVHVHPKLKLTAPEIVTSCGQKPDYSDDSGIAISTDEKWLYYIFSHEKASLRVIKRFNLKSRETETLTAPIMNSAGEVELTLHPDNNQLAFMRQHDDFSLEIMILNLTSGELNSVIKRPYLPIALTWSKFSDYLIYIGEDVNTLNAVNINTGNIIPLYQYSKQILAPHMINETEFLLSFGDIHSSNIKQVDLKESSLSSSTLIESSFKDHSAALYKSNGLEIIAFVSNRSGNYQIWLQENEQLQQLTQFEEKPYIENMAFSANGENLLFLKDRKLHVLNMSSKIITSLTHPTNQVKNFIWQCSSDENVLVVAKEKGIWGLYEVNIFTQNSKLLTTNLTSIHGLCDSVGTGQGNYFATTITEKGIFKLTKNLSINKSKQYLTDISDTDFSDNQRWAITKSALYYINGDSNIFEYDFASEQHKKLNFPDIDTYRISIQNNKLILNNLKVSDTFIGKITITDLSERLTANSISQSYKVIDD</sequence>
<protein>
    <submittedName>
        <fullName evidence="6">Winged helix-turn-helix transcriptional regulator</fullName>
    </submittedName>
</protein>
<proteinExistence type="inferred from homology"/>
<organism evidence="6 7">
    <name type="scientific">Thalassomonas haliotis</name>
    <dbReference type="NCBI Taxonomy" id="485448"/>
    <lineage>
        <taxon>Bacteria</taxon>
        <taxon>Pseudomonadati</taxon>
        <taxon>Pseudomonadota</taxon>
        <taxon>Gammaproteobacteria</taxon>
        <taxon>Alteromonadales</taxon>
        <taxon>Colwelliaceae</taxon>
        <taxon>Thalassomonas</taxon>
    </lineage>
</organism>
<keyword evidence="7" id="KW-1185">Reference proteome</keyword>
<dbReference type="EMBL" id="CP059693">
    <property type="protein sequence ID" value="WDE13323.1"/>
    <property type="molecule type" value="Genomic_DNA"/>
</dbReference>
<dbReference type="SUPFAM" id="SSF46894">
    <property type="entry name" value="C-terminal effector domain of the bipartite response regulators"/>
    <property type="match status" value="1"/>
</dbReference>
<dbReference type="Gene3D" id="1.10.10.10">
    <property type="entry name" value="Winged helix-like DNA-binding domain superfamily/Winged helix DNA-binding domain"/>
    <property type="match status" value="1"/>
</dbReference>
<comment type="similarity">
    <text evidence="1">Belongs to the TolB family.</text>
</comment>
<evidence type="ECO:0000259" key="5">
    <source>
        <dbReference type="PROSITE" id="PS51755"/>
    </source>
</evidence>
<dbReference type="SUPFAM" id="SSF82171">
    <property type="entry name" value="DPP6 N-terminal domain-like"/>
    <property type="match status" value="1"/>
</dbReference>
<dbReference type="Gene3D" id="2.120.10.30">
    <property type="entry name" value="TolB, C-terminal domain"/>
    <property type="match status" value="2"/>
</dbReference>
<gene>
    <name evidence="6" type="ORF">H3N35_07755</name>
</gene>
<dbReference type="InterPro" id="IPR011042">
    <property type="entry name" value="6-blade_b-propeller_TolB-like"/>
</dbReference>
<evidence type="ECO:0000256" key="2">
    <source>
        <dbReference type="ARBA" id="ARBA00023125"/>
    </source>
</evidence>
<keyword evidence="2 3" id="KW-0238">DNA-binding</keyword>
<evidence type="ECO:0000313" key="7">
    <source>
        <dbReference type="Proteomes" id="UP001215231"/>
    </source>
</evidence>
<dbReference type="Pfam" id="PF07676">
    <property type="entry name" value="PD40"/>
    <property type="match status" value="1"/>
</dbReference>
<evidence type="ECO:0000256" key="4">
    <source>
        <dbReference type="SAM" id="Phobius"/>
    </source>
</evidence>
<dbReference type="PANTHER" id="PTHR36842">
    <property type="entry name" value="PROTEIN TOLB HOMOLOG"/>
    <property type="match status" value="1"/>
</dbReference>
<dbReference type="InterPro" id="IPR016032">
    <property type="entry name" value="Sig_transdc_resp-reg_C-effctor"/>
</dbReference>
<dbReference type="SUPFAM" id="SSF69304">
    <property type="entry name" value="Tricorn protease N-terminal domain"/>
    <property type="match status" value="1"/>
</dbReference>
<dbReference type="SMART" id="SM00862">
    <property type="entry name" value="Trans_reg_C"/>
    <property type="match status" value="1"/>
</dbReference>
<dbReference type="PANTHER" id="PTHR36842:SF1">
    <property type="entry name" value="PROTEIN TOLB"/>
    <property type="match status" value="1"/>
</dbReference>
<dbReference type="CDD" id="cd00383">
    <property type="entry name" value="trans_reg_C"/>
    <property type="match status" value="1"/>
</dbReference>
<dbReference type="InterPro" id="IPR001867">
    <property type="entry name" value="OmpR/PhoB-type_DNA-bd"/>
</dbReference>
<dbReference type="Pfam" id="PF00486">
    <property type="entry name" value="Trans_reg_C"/>
    <property type="match status" value="1"/>
</dbReference>
<keyword evidence="4" id="KW-1133">Transmembrane helix</keyword>